<sequence length="35" mass="3648">MGASRNNPVTFAGLGPHRPQPRHAAAKSIAVDEPP</sequence>
<reference evidence="2" key="2">
    <citation type="journal article" date="2015" name="Data Brief">
        <title>Shoot transcriptome of the giant reed, Arundo donax.</title>
        <authorList>
            <person name="Barrero R.A."/>
            <person name="Guerrero F.D."/>
            <person name="Moolhuijzen P."/>
            <person name="Goolsby J.A."/>
            <person name="Tidwell J."/>
            <person name="Bellgard S.E."/>
            <person name="Bellgard M.I."/>
        </authorList>
    </citation>
    <scope>NUCLEOTIDE SEQUENCE</scope>
    <source>
        <tissue evidence="2">Shoot tissue taken approximately 20 cm above the soil surface</tissue>
    </source>
</reference>
<name>A0A0A8YZU8_ARUDO</name>
<protein>
    <submittedName>
        <fullName evidence="2">Uncharacterized protein</fullName>
    </submittedName>
</protein>
<proteinExistence type="predicted"/>
<organism evidence="2">
    <name type="scientific">Arundo donax</name>
    <name type="common">Giant reed</name>
    <name type="synonym">Donax arundinaceus</name>
    <dbReference type="NCBI Taxonomy" id="35708"/>
    <lineage>
        <taxon>Eukaryota</taxon>
        <taxon>Viridiplantae</taxon>
        <taxon>Streptophyta</taxon>
        <taxon>Embryophyta</taxon>
        <taxon>Tracheophyta</taxon>
        <taxon>Spermatophyta</taxon>
        <taxon>Magnoliopsida</taxon>
        <taxon>Liliopsida</taxon>
        <taxon>Poales</taxon>
        <taxon>Poaceae</taxon>
        <taxon>PACMAD clade</taxon>
        <taxon>Arundinoideae</taxon>
        <taxon>Arundineae</taxon>
        <taxon>Arundo</taxon>
    </lineage>
</organism>
<evidence type="ECO:0000313" key="2">
    <source>
        <dbReference type="EMBL" id="JAD32081.1"/>
    </source>
</evidence>
<evidence type="ECO:0000256" key="1">
    <source>
        <dbReference type="SAM" id="MobiDB-lite"/>
    </source>
</evidence>
<accession>A0A0A8YZU8</accession>
<feature type="region of interest" description="Disordered" evidence="1">
    <location>
        <begin position="1"/>
        <end position="35"/>
    </location>
</feature>
<dbReference type="EMBL" id="GBRH01265814">
    <property type="protein sequence ID" value="JAD32081.1"/>
    <property type="molecule type" value="Transcribed_RNA"/>
</dbReference>
<reference evidence="2" key="1">
    <citation type="submission" date="2014-09" db="EMBL/GenBank/DDBJ databases">
        <authorList>
            <person name="Magalhaes I.L.F."/>
            <person name="Oliveira U."/>
            <person name="Santos F.R."/>
            <person name="Vidigal T.H.D.A."/>
            <person name="Brescovit A.D."/>
            <person name="Santos A.J."/>
        </authorList>
    </citation>
    <scope>NUCLEOTIDE SEQUENCE</scope>
    <source>
        <tissue evidence="2">Shoot tissue taken approximately 20 cm above the soil surface</tissue>
    </source>
</reference>
<dbReference type="AlphaFoldDB" id="A0A0A8YZU8"/>